<evidence type="ECO:0000313" key="2">
    <source>
        <dbReference type="EMBL" id="CUO99558.1"/>
    </source>
</evidence>
<dbReference type="OrthoDB" id="47969at2"/>
<feature type="domain" description="S-layer protein SbsC C-terminal" evidence="1">
    <location>
        <begin position="372"/>
        <end position="443"/>
    </location>
</feature>
<sequence>MIKINDVYDSAAIAVYVKNEKSNAIPYLGTAFWPNERKASIDLKWIKTANGLPVSLAPSNFDAKATIRARKGFKFTKEEMAFFRESMVISEHDRIELAKLNDCTSPFVKDVVANIFNDTKNLVDGADVVPERMRMQLLFPETGGPSIYISSDGVTYQYNYDVDGNWAKNNRKTLTGPKLWANRKTAQPLEDIRQIVENAEEPIKYLVMSQAELNLFMACDSVKEALLAQNTTAHVMMTATVAKQLISNTFPGIEVIVYKKKFKDESGATKAFVPDGFIAFVPEGKLGNTWFGMTPEELSKMEAQDVDVSILPSGVAVVVMTTYDSTMQTTTVVSETLLPSYERMDSVYLLSTGTIDDGGPGELEELTVTSAEGTASGDTKITVSPELESGHTYKYKVGTDLSVPEYGAFVKNYTAWDGTTDITAATGKKICIIECDADYLAVKAGITTVTAKS</sequence>
<dbReference type="STRING" id="39482.ERS852491_03961"/>
<organism evidence="2 3">
    <name type="scientific">Faecalicatena contorta</name>
    <dbReference type="NCBI Taxonomy" id="39482"/>
    <lineage>
        <taxon>Bacteria</taxon>
        <taxon>Bacillati</taxon>
        <taxon>Bacillota</taxon>
        <taxon>Clostridia</taxon>
        <taxon>Lachnospirales</taxon>
        <taxon>Lachnospiraceae</taxon>
        <taxon>Faecalicatena</taxon>
    </lineage>
</organism>
<dbReference type="RefSeq" id="WP_055154753.1">
    <property type="nucleotide sequence ID" value="NZ_CYZU01000048.1"/>
</dbReference>
<name>A0A174JPK0_9FIRM</name>
<dbReference type="EMBL" id="CYZU01000048">
    <property type="protein sequence ID" value="CUO99558.1"/>
    <property type="molecule type" value="Genomic_DNA"/>
</dbReference>
<evidence type="ECO:0000259" key="1">
    <source>
        <dbReference type="Pfam" id="PF18316"/>
    </source>
</evidence>
<dbReference type="AlphaFoldDB" id="A0A174JPK0"/>
<reference evidence="2 3" key="1">
    <citation type="submission" date="2015-09" db="EMBL/GenBank/DDBJ databases">
        <authorList>
            <consortium name="Pathogen Informatics"/>
        </authorList>
    </citation>
    <scope>NUCLEOTIDE SEQUENCE [LARGE SCALE GENOMIC DNA]</scope>
    <source>
        <strain evidence="2 3">2789STDY5834876</strain>
    </source>
</reference>
<dbReference type="InterPro" id="IPR005564">
    <property type="entry name" value="Major_capsid_GpE"/>
</dbReference>
<gene>
    <name evidence="2" type="ORF">ERS852491_03961</name>
</gene>
<dbReference type="Gene3D" id="3.30.1930.10">
    <property type="entry name" value="capsid protein of prophage domain"/>
    <property type="match status" value="1"/>
</dbReference>
<evidence type="ECO:0000313" key="3">
    <source>
        <dbReference type="Proteomes" id="UP000095544"/>
    </source>
</evidence>
<dbReference type="InterPro" id="IPR040751">
    <property type="entry name" value="SbsC_C"/>
</dbReference>
<protein>
    <submittedName>
        <fullName evidence="2">Phage major capsid protein E</fullName>
    </submittedName>
</protein>
<accession>A0A174JPK0</accession>
<proteinExistence type="predicted"/>
<dbReference type="Proteomes" id="UP000095544">
    <property type="component" value="Unassembled WGS sequence"/>
</dbReference>
<dbReference type="Pfam" id="PF03864">
    <property type="entry name" value="Phage_cap_E"/>
    <property type="match status" value="1"/>
</dbReference>
<dbReference type="Pfam" id="PF18316">
    <property type="entry name" value="S-l_SbsC_C"/>
    <property type="match status" value="1"/>
</dbReference>